<name>A0A2V1DGU0_9PLEO</name>
<evidence type="ECO:0000256" key="3">
    <source>
        <dbReference type="ARBA" id="ARBA00022723"/>
    </source>
</evidence>
<dbReference type="Proteomes" id="UP000244855">
    <property type="component" value="Unassembled WGS sequence"/>
</dbReference>
<dbReference type="AlphaFoldDB" id="A0A2V1DGU0"/>
<dbReference type="CDD" id="cd11060">
    <property type="entry name" value="CYP57A1-like"/>
    <property type="match status" value="1"/>
</dbReference>
<evidence type="ECO:0000256" key="2">
    <source>
        <dbReference type="ARBA" id="ARBA00010617"/>
    </source>
</evidence>
<dbReference type="GO" id="GO:0005506">
    <property type="term" value="F:iron ion binding"/>
    <property type="evidence" value="ECO:0007669"/>
    <property type="project" value="InterPro"/>
</dbReference>
<dbReference type="PRINTS" id="PR00385">
    <property type="entry name" value="P450"/>
</dbReference>
<organism evidence="6 7">
    <name type="scientific">Periconia macrospinosa</name>
    <dbReference type="NCBI Taxonomy" id="97972"/>
    <lineage>
        <taxon>Eukaryota</taxon>
        <taxon>Fungi</taxon>
        <taxon>Dikarya</taxon>
        <taxon>Ascomycota</taxon>
        <taxon>Pezizomycotina</taxon>
        <taxon>Dothideomycetes</taxon>
        <taxon>Pleosporomycetidae</taxon>
        <taxon>Pleosporales</taxon>
        <taxon>Massarineae</taxon>
        <taxon>Periconiaceae</taxon>
        <taxon>Periconia</taxon>
    </lineage>
</organism>
<dbReference type="GO" id="GO:0016705">
    <property type="term" value="F:oxidoreductase activity, acting on paired donors, with incorporation or reduction of molecular oxygen"/>
    <property type="evidence" value="ECO:0007669"/>
    <property type="project" value="InterPro"/>
</dbReference>
<dbReference type="STRING" id="97972.A0A2V1DGU0"/>
<dbReference type="GO" id="GO:0020037">
    <property type="term" value="F:heme binding"/>
    <property type="evidence" value="ECO:0007669"/>
    <property type="project" value="InterPro"/>
</dbReference>
<dbReference type="GO" id="GO:0004497">
    <property type="term" value="F:monooxygenase activity"/>
    <property type="evidence" value="ECO:0007669"/>
    <property type="project" value="InterPro"/>
</dbReference>
<evidence type="ECO:0000256" key="5">
    <source>
        <dbReference type="PIRSR" id="PIRSR602401-1"/>
    </source>
</evidence>
<dbReference type="OrthoDB" id="3934656at2759"/>
<evidence type="ECO:0000313" key="6">
    <source>
        <dbReference type="EMBL" id="PVH96823.1"/>
    </source>
</evidence>
<dbReference type="EMBL" id="KZ805453">
    <property type="protein sequence ID" value="PVH96823.1"/>
    <property type="molecule type" value="Genomic_DNA"/>
</dbReference>
<dbReference type="InterPro" id="IPR002401">
    <property type="entry name" value="Cyt_P450_E_grp-I"/>
</dbReference>
<dbReference type="InterPro" id="IPR036396">
    <property type="entry name" value="Cyt_P450_sf"/>
</dbReference>
<evidence type="ECO:0000256" key="4">
    <source>
        <dbReference type="ARBA" id="ARBA00023004"/>
    </source>
</evidence>
<dbReference type="InterPro" id="IPR050121">
    <property type="entry name" value="Cytochrome_P450_monoxygenase"/>
</dbReference>
<reference evidence="6 7" key="1">
    <citation type="journal article" date="2018" name="Sci. Rep.">
        <title>Comparative genomics provides insights into the lifestyle and reveals functional heterogeneity of dark septate endophytic fungi.</title>
        <authorList>
            <person name="Knapp D.G."/>
            <person name="Nemeth J.B."/>
            <person name="Barry K."/>
            <person name="Hainaut M."/>
            <person name="Henrissat B."/>
            <person name="Johnson J."/>
            <person name="Kuo A."/>
            <person name="Lim J.H.P."/>
            <person name="Lipzen A."/>
            <person name="Nolan M."/>
            <person name="Ohm R.A."/>
            <person name="Tamas L."/>
            <person name="Grigoriev I.V."/>
            <person name="Spatafora J.W."/>
            <person name="Nagy L.G."/>
            <person name="Kovacs G.M."/>
        </authorList>
    </citation>
    <scope>NUCLEOTIDE SEQUENCE [LARGE SCALE GENOMIC DNA]</scope>
    <source>
        <strain evidence="6 7">DSE2036</strain>
    </source>
</reference>
<dbReference type="PANTHER" id="PTHR24305">
    <property type="entry name" value="CYTOCHROME P450"/>
    <property type="match status" value="1"/>
</dbReference>
<comment type="cofactor">
    <cofactor evidence="1 5">
        <name>heme</name>
        <dbReference type="ChEBI" id="CHEBI:30413"/>
    </cofactor>
</comment>
<keyword evidence="3 5" id="KW-0479">Metal-binding</keyword>
<evidence type="ECO:0000256" key="1">
    <source>
        <dbReference type="ARBA" id="ARBA00001971"/>
    </source>
</evidence>
<evidence type="ECO:0000313" key="7">
    <source>
        <dbReference type="Proteomes" id="UP000244855"/>
    </source>
</evidence>
<dbReference type="PANTHER" id="PTHR24305:SF232">
    <property type="entry name" value="P450, PUTATIVE (EUROFUNG)-RELATED"/>
    <property type="match status" value="1"/>
</dbReference>
<dbReference type="Pfam" id="PF00067">
    <property type="entry name" value="p450"/>
    <property type="match status" value="1"/>
</dbReference>
<dbReference type="Gene3D" id="1.10.630.10">
    <property type="entry name" value="Cytochrome P450"/>
    <property type="match status" value="1"/>
</dbReference>
<dbReference type="PRINTS" id="PR00463">
    <property type="entry name" value="EP450I"/>
</dbReference>
<dbReference type="SUPFAM" id="SSF48264">
    <property type="entry name" value="Cytochrome P450"/>
    <property type="match status" value="1"/>
</dbReference>
<keyword evidence="5" id="KW-0349">Heme</keyword>
<keyword evidence="7" id="KW-1185">Reference proteome</keyword>
<comment type="similarity">
    <text evidence="2">Belongs to the cytochrome P450 family.</text>
</comment>
<keyword evidence="4 5" id="KW-0408">Iron</keyword>
<protein>
    <submittedName>
        <fullName evidence="6">Cytochrome P450-like protein</fullName>
    </submittedName>
</protein>
<proteinExistence type="inferred from homology"/>
<sequence>MDLLIPTILTVSLAIYLLLNKFHNGLHRIPGPLCASFTDFWKVWYASRGSNHRNDTYVDTHREYGDIVRIGPNNVVFADPLAIQEIYGTKGSQQKSPHYDTFSMPVKGHQFPSLLSSLDQKWHDQQRKLINTAFSATAILKYEPWVDDTINVLLRELKSRFLVGKGQSESLELYTWLAYFAADVISDLTYGQRTGFLETGTDVLGIQGNVEKVFQFWLLFAQMPILDRLTFKNPLLLFLNRHGIMESKKPLLSIVHRHFEARKKIWEEKDGREGDRVTLIDRFLQAQRDNAEKVPMPPERHAVTMVTAGSETTAITLASIFYFLMKNPECYTRLQEEVDAITPDQLHTAGDSMVFPWRVAQTMPYLDACIREAMRLHPAQRIPHNRVVPEAGLVIRGQFIPGSTEVGIYPSVLHRRKEVFGDDVETYRPERWLEDSQKTERMKASMFTFSYGKYNCLGQNISRLEIYKLVPSVMRALQLQLKHPDREWELKPGAFAMPKELPVYLNGRV</sequence>
<feature type="binding site" description="axial binding residue" evidence="5">
    <location>
        <position position="456"/>
    </location>
    <ligand>
        <name>heme</name>
        <dbReference type="ChEBI" id="CHEBI:30413"/>
    </ligand>
    <ligandPart>
        <name>Fe</name>
        <dbReference type="ChEBI" id="CHEBI:18248"/>
    </ligandPart>
</feature>
<accession>A0A2V1DGU0</accession>
<gene>
    <name evidence="6" type="ORF">DM02DRAFT_686808</name>
</gene>
<dbReference type="InterPro" id="IPR001128">
    <property type="entry name" value="Cyt_P450"/>
</dbReference>